<proteinExistence type="predicted"/>
<dbReference type="Proteomes" id="UP000580654">
    <property type="component" value="Unassembled WGS sequence"/>
</dbReference>
<evidence type="ECO:0000313" key="2">
    <source>
        <dbReference type="Proteomes" id="UP000580654"/>
    </source>
</evidence>
<dbReference type="RefSeq" id="WP_184522000.1">
    <property type="nucleotide sequence ID" value="NZ_JACIJD010000051.1"/>
</dbReference>
<organism evidence="1 2">
    <name type="scientific">Muricoccus pecuniae</name>
    <dbReference type="NCBI Taxonomy" id="693023"/>
    <lineage>
        <taxon>Bacteria</taxon>
        <taxon>Pseudomonadati</taxon>
        <taxon>Pseudomonadota</taxon>
        <taxon>Alphaproteobacteria</taxon>
        <taxon>Acetobacterales</taxon>
        <taxon>Roseomonadaceae</taxon>
        <taxon>Muricoccus</taxon>
    </lineage>
</organism>
<dbReference type="AlphaFoldDB" id="A0A840YNH1"/>
<evidence type="ECO:0000313" key="1">
    <source>
        <dbReference type="EMBL" id="MBB5696534.1"/>
    </source>
</evidence>
<gene>
    <name evidence="1" type="ORF">FHS87_004605</name>
</gene>
<dbReference type="EMBL" id="JACIJD010000051">
    <property type="protein sequence ID" value="MBB5696534.1"/>
    <property type="molecule type" value="Genomic_DNA"/>
</dbReference>
<protein>
    <submittedName>
        <fullName evidence="1">Uncharacterized protein</fullName>
    </submittedName>
</protein>
<accession>A0A840YNH1</accession>
<comment type="caution">
    <text evidence="1">The sequence shown here is derived from an EMBL/GenBank/DDBJ whole genome shotgun (WGS) entry which is preliminary data.</text>
</comment>
<keyword evidence="2" id="KW-1185">Reference proteome</keyword>
<reference evidence="1 2" key="1">
    <citation type="submission" date="2020-08" db="EMBL/GenBank/DDBJ databases">
        <title>Genomic Encyclopedia of Type Strains, Phase IV (KMG-IV): sequencing the most valuable type-strain genomes for metagenomic binning, comparative biology and taxonomic classification.</title>
        <authorList>
            <person name="Goeker M."/>
        </authorList>
    </citation>
    <scope>NUCLEOTIDE SEQUENCE [LARGE SCALE GENOMIC DNA]</scope>
    <source>
        <strain evidence="1 2">DSM 25622</strain>
    </source>
</reference>
<name>A0A840YNH1_9PROT</name>
<sequence length="144" mass="15214">MLGRTMGYVGVGRTGPVVVAVVFMPADALSSREAERVREVVGDGLTAGRIRLQVRLVPLAQLPELGGVDGLYVTQGTAGHPAVPLAARRLRVPTVSASMDCVQAAHCTVGFSSEPTVQIVISRNAAARDGVEFTQAFRMLVTER</sequence>